<dbReference type="InterPro" id="IPR013087">
    <property type="entry name" value="Znf_C2H2_type"/>
</dbReference>
<feature type="domain" description="C2H2-type" evidence="1">
    <location>
        <begin position="162"/>
        <end position="187"/>
    </location>
</feature>
<keyword evidence="3" id="KW-1185">Reference proteome</keyword>
<comment type="caution">
    <text evidence="2">The sequence shown here is derived from an EMBL/GenBank/DDBJ whole genome shotgun (WGS) entry which is preliminary data.</text>
</comment>
<reference evidence="2" key="1">
    <citation type="submission" date="2022-07" db="EMBL/GenBank/DDBJ databases">
        <title>Genome Sequence of Agrocybe chaxingu.</title>
        <authorList>
            <person name="Buettner E."/>
        </authorList>
    </citation>
    <scope>NUCLEOTIDE SEQUENCE</scope>
    <source>
        <strain evidence="2">MP-N11</strain>
    </source>
</reference>
<name>A0A9W8N0N9_9AGAR</name>
<dbReference type="AlphaFoldDB" id="A0A9W8N0N9"/>
<evidence type="ECO:0000259" key="1">
    <source>
        <dbReference type="SMART" id="SM00355"/>
    </source>
</evidence>
<organism evidence="2 3">
    <name type="scientific">Agrocybe chaxingu</name>
    <dbReference type="NCBI Taxonomy" id="84603"/>
    <lineage>
        <taxon>Eukaryota</taxon>
        <taxon>Fungi</taxon>
        <taxon>Dikarya</taxon>
        <taxon>Basidiomycota</taxon>
        <taxon>Agaricomycotina</taxon>
        <taxon>Agaricomycetes</taxon>
        <taxon>Agaricomycetidae</taxon>
        <taxon>Agaricales</taxon>
        <taxon>Agaricineae</taxon>
        <taxon>Strophariaceae</taxon>
        <taxon>Agrocybe</taxon>
    </lineage>
</organism>
<dbReference type="EMBL" id="JANKHO010000056">
    <property type="protein sequence ID" value="KAJ3516400.1"/>
    <property type="molecule type" value="Genomic_DNA"/>
</dbReference>
<evidence type="ECO:0000313" key="2">
    <source>
        <dbReference type="EMBL" id="KAJ3516400.1"/>
    </source>
</evidence>
<sequence>MASQQPNYNRLSPDYSAIIPSQFHTEAPASNWELNGRHAPGSSFRQVRIEAAIDPAPRPQVPAVLSAAEIQHQYSGSMQCKLHLVSDLFGRPSRTVESIPTEALCNAELTTVGELLRHLKDVHDITGNHARMGDCCCAWPGCGKGLKESSYLRHVLTHCICWVCPVYACLKTAPRHEALLSHFEKCHPGLGLAGSSSSQYSYTVFKTAVGIGRLSSDA</sequence>
<evidence type="ECO:0000313" key="3">
    <source>
        <dbReference type="Proteomes" id="UP001148786"/>
    </source>
</evidence>
<feature type="domain" description="C2H2-type" evidence="1">
    <location>
        <begin position="135"/>
        <end position="158"/>
    </location>
</feature>
<dbReference type="OrthoDB" id="10369615at2759"/>
<feature type="domain" description="C2H2-type" evidence="1">
    <location>
        <begin position="104"/>
        <end position="123"/>
    </location>
</feature>
<proteinExistence type="predicted"/>
<dbReference type="SMART" id="SM00355">
    <property type="entry name" value="ZnF_C2H2"/>
    <property type="match status" value="3"/>
</dbReference>
<gene>
    <name evidence="2" type="ORF">NLJ89_g1140</name>
</gene>
<accession>A0A9W8N0N9</accession>
<dbReference type="Proteomes" id="UP001148786">
    <property type="component" value="Unassembled WGS sequence"/>
</dbReference>
<protein>
    <recommendedName>
        <fullName evidence="1">C2H2-type domain-containing protein</fullName>
    </recommendedName>
</protein>